<dbReference type="PROSITE" id="PS51072">
    <property type="entry name" value="MHD"/>
    <property type="match status" value="1"/>
</dbReference>
<feature type="region of interest" description="Disordered" evidence="2">
    <location>
        <begin position="525"/>
        <end position="563"/>
    </location>
</feature>
<dbReference type="InterPro" id="IPR001060">
    <property type="entry name" value="FCH_dom"/>
</dbReference>
<feature type="compositionally biased region" description="Polar residues" evidence="2">
    <location>
        <begin position="406"/>
        <end position="419"/>
    </location>
</feature>
<evidence type="ECO:0000256" key="1">
    <source>
        <dbReference type="ARBA" id="ARBA00022583"/>
    </source>
</evidence>
<dbReference type="GO" id="GO:0032185">
    <property type="term" value="P:septin cytoskeleton organization"/>
    <property type="evidence" value="ECO:0007669"/>
    <property type="project" value="TreeGrafter"/>
</dbReference>
<gene>
    <name evidence="4" type="ORF">KVT40_008536</name>
</gene>
<dbReference type="SMART" id="SM00055">
    <property type="entry name" value="FCH"/>
    <property type="match status" value="1"/>
</dbReference>
<dbReference type="FunFam" id="1.20.1270.60:FF:000102">
    <property type="entry name" value="WGS project CABT00000000 data, contig 2.23"/>
    <property type="match status" value="1"/>
</dbReference>
<dbReference type="Gene3D" id="1.20.1270.60">
    <property type="entry name" value="Arfaptin homology (AH) domain/BAR domain"/>
    <property type="match status" value="1"/>
</dbReference>
<feature type="compositionally biased region" description="Basic and acidic residues" evidence="2">
    <location>
        <begin position="421"/>
        <end position="430"/>
    </location>
</feature>
<feature type="compositionally biased region" description="Polar residues" evidence="2">
    <location>
        <begin position="248"/>
        <end position="257"/>
    </location>
</feature>
<reference evidence="4" key="1">
    <citation type="submission" date="2021-07" db="EMBL/GenBank/DDBJ databases">
        <title>Elsinoe batatas strain:CRI-CJ2 Genome sequencing and assembly.</title>
        <authorList>
            <person name="Huang L."/>
        </authorList>
    </citation>
    <scope>NUCLEOTIDE SEQUENCE</scope>
    <source>
        <strain evidence="4">CRI-CJ2</strain>
    </source>
</reference>
<evidence type="ECO:0000313" key="4">
    <source>
        <dbReference type="EMBL" id="KAG8623560.1"/>
    </source>
</evidence>
<dbReference type="Pfam" id="PF10291">
    <property type="entry name" value="muHD"/>
    <property type="match status" value="1"/>
</dbReference>
<evidence type="ECO:0000313" key="5">
    <source>
        <dbReference type="Proteomes" id="UP000809789"/>
    </source>
</evidence>
<dbReference type="AlphaFoldDB" id="A0A8K0KX71"/>
<comment type="caution">
    <text evidence="4">The sequence shown here is derived from an EMBL/GenBank/DDBJ whole genome shotgun (WGS) entry which is preliminary data.</text>
</comment>
<feature type="compositionally biased region" description="Low complexity" evidence="2">
    <location>
        <begin position="596"/>
        <end position="607"/>
    </location>
</feature>
<dbReference type="SUPFAM" id="SSF103657">
    <property type="entry name" value="BAR/IMD domain-like"/>
    <property type="match status" value="1"/>
</dbReference>
<evidence type="ECO:0000256" key="2">
    <source>
        <dbReference type="SAM" id="MobiDB-lite"/>
    </source>
</evidence>
<protein>
    <recommendedName>
        <fullName evidence="3">MHD domain-containing protein</fullName>
    </recommendedName>
</protein>
<dbReference type="GO" id="GO:0005886">
    <property type="term" value="C:plasma membrane"/>
    <property type="evidence" value="ECO:0007669"/>
    <property type="project" value="TreeGrafter"/>
</dbReference>
<accession>A0A8K0KX71</accession>
<feature type="compositionally biased region" description="Polar residues" evidence="2">
    <location>
        <begin position="540"/>
        <end position="554"/>
    </location>
</feature>
<organism evidence="4 5">
    <name type="scientific">Elsinoe batatas</name>
    <dbReference type="NCBI Taxonomy" id="2601811"/>
    <lineage>
        <taxon>Eukaryota</taxon>
        <taxon>Fungi</taxon>
        <taxon>Dikarya</taxon>
        <taxon>Ascomycota</taxon>
        <taxon>Pezizomycotina</taxon>
        <taxon>Dothideomycetes</taxon>
        <taxon>Dothideomycetidae</taxon>
        <taxon>Myriangiales</taxon>
        <taxon>Elsinoaceae</taxon>
        <taxon>Elsinoe</taxon>
    </lineage>
</organism>
<feature type="compositionally biased region" description="Basic and acidic residues" evidence="2">
    <location>
        <begin position="316"/>
        <end position="326"/>
    </location>
</feature>
<dbReference type="PANTHER" id="PTHR23065">
    <property type="entry name" value="PROLINE-SERINE-THREONINE PHOSPHATASE INTERACTING PROTEIN 1"/>
    <property type="match status" value="1"/>
</dbReference>
<dbReference type="GO" id="GO:0006897">
    <property type="term" value="P:endocytosis"/>
    <property type="evidence" value="ECO:0007669"/>
    <property type="project" value="UniProtKB-KW"/>
</dbReference>
<dbReference type="Proteomes" id="UP000809789">
    <property type="component" value="Unassembled WGS sequence"/>
</dbReference>
<feature type="region of interest" description="Disordered" evidence="2">
    <location>
        <begin position="231"/>
        <end position="456"/>
    </location>
</feature>
<dbReference type="InterPro" id="IPR028565">
    <property type="entry name" value="MHD"/>
</dbReference>
<feature type="region of interest" description="Disordered" evidence="2">
    <location>
        <begin position="584"/>
        <end position="617"/>
    </location>
</feature>
<dbReference type="EMBL" id="JAESVG020000010">
    <property type="protein sequence ID" value="KAG8623560.1"/>
    <property type="molecule type" value="Genomic_DNA"/>
</dbReference>
<proteinExistence type="predicted"/>
<dbReference type="GO" id="GO:0032153">
    <property type="term" value="C:cell division site"/>
    <property type="evidence" value="ECO:0007669"/>
    <property type="project" value="TreeGrafter"/>
</dbReference>
<dbReference type="InterPro" id="IPR018808">
    <property type="entry name" value="Muniscin_C"/>
</dbReference>
<feature type="domain" description="MHD" evidence="3">
    <location>
        <begin position="616"/>
        <end position="871"/>
    </location>
</feature>
<feature type="compositionally biased region" description="Basic and acidic residues" evidence="2">
    <location>
        <begin position="351"/>
        <end position="361"/>
    </location>
</feature>
<name>A0A8K0KX71_9PEZI</name>
<dbReference type="OrthoDB" id="331602at2759"/>
<dbReference type="GO" id="GO:0030139">
    <property type="term" value="C:endocytic vesicle"/>
    <property type="evidence" value="ECO:0007669"/>
    <property type="project" value="TreeGrafter"/>
</dbReference>
<dbReference type="InterPro" id="IPR027267">
    <property type="entry name" value="AH/BAR_dom_sf"/>
</dbReference>
<evidence type="ECO:0000259" key="3">
    <source>
        <dbReference type="PROSITE" id="PS51072"/>
    </source>
</evidence>
<keyword evidence="5" id="KW-1185">Reference proteome</keyword>
<dbReference type="CDD" id="cd07650">
    <property type="entry name" value="F-BAR_Syp1p_like"/>
    <property type="match status" value="1"/>
</dbReference>
<feature type="compositionally biased region" description="Low complexity" evidence="2">
    <location>
        <begin position="438"/>
        <end position="453"/>
    </location>
</feature>
<dbReference type="PANTHER" id="PTHR23065:SF54">
    <property type="entry name" value="SUPPRESSOR OF YEAST PROFILIN DELETION"/>
    <property type="match status" value="1"/>
</dbReference>
<dbReference type="Pfam" id="PF00611">
    <property type="entry name" value="FCH"/>
    <property type="match status" value="1"/>
</dbReference>
<sequence length="871" mass="93662">MALDRQEYPAMLATLQPSEAVQILDSRVRLVSQINSGIADWLQERRRLEEQYSQGLRKLSRRPALADPQELGVFATPWSALVSALDTLADTHHNLAQKIEADVETPLRLFNSQHRDMTAMGNIQGNLQSLAKDIDGAQKKMDKLGQKGTVQKVAAASKDLDTAQTQWEAQAPFVFESLQALDENRLNHLRDVLTQFQTHEVDKVERNRIAAEQCLNVLLTVETADEIKTFAMRTSSGERPATARRPQGIQQSASVSSLPPVATPGPSDDRASQRSDSVSDLPTPKAEKPRGLRRLGTVLGRRRESKIPPGAGRIAESPKRTPEKRPIRLPNSSTFSSFSRRSKDPVPTLEPPREDEAERPRSPLRTVSSRSDAEKPQELPTTNGAAEAVIPNGSHQSDLAGLNLDTPRQLSEAPTTTTDGEPDKIADKGKAPSLDPISAAEQEAAEAGGSEQGVPSFKVDIKDAPATQEAGDADALAAISTTLKMQAPSTVGGRRTNTVRGRRDNRASIYDSLPSVVPGQFSMPPAVPQAQGIPEEPASPIQTSAASVPINSPQPSAPVSLPTTTAFTPFSSAVPHSPLSAIRPASAQRDDAGSVRSGRSHTSTASASHRHPDLISPGLNTSMIETVSAWFENGTHTRSLVIGEVAVAYNNPVASSETEVIRLTHFDKLDKVAPNPAFLSNKSDEAGVYNLNLGQLGKGKQTAFKYQLNSSISEGGKLAPLSLQPVWKIESGQASVILSYGTNPAFGTDDDILLKDVTLVLHLGEGTKSSSCLSKPVGTFSKERGVIYWTLGEVKMRKGETGKVLARFQTEGEAKVGKAEARWTFEGAGGSGVELERKEEDPFSDGEGGIWKGLEEGKVRRRLVGGTYQGV</sequence>
<keyword evidence="1" id="KW-0254">Endocytosis</keyword>